<dbReference type="EMBL" id="BMNC01000012">
    <property type="protein sequence ID" value="GGN14203.1"/>
    <property type="molecule type" value="Genomic_DNA"/>
</dbReference>
<accession>A0ABQ2INB6</accession>
<evidence type="ECO:0000313" key="1">
    <source>
        <dbReference type="EMBL" id="GGN14203.1"/>
    </source>
</evidence>
<reference evidence="2" key="1">
    <citation type="journal article" date="2019" name="Int. J. Syst. Evol. Microbiol.">
        <title>The Global Catalogue of Microorganisms (GCM) 10K type strain sequencing project: providing services to taxonomists for standard genome sequencing and annotation.</title>
        <authorList>
            <consortium name="The Broad Institute Genomics Platform"/>
            <consortium name="The Broad Institute Genome Sequencing Center for Infectious Disease"/>
            <person name="Wu L."/>
            <person name="Ma J."/>
        </authorList>
    </citation>
    <scope>NUCLEOTIDE SEQUENCE [LARGE SCALE GENOMIC DNA]</scope>
    <source>
        <strain evidence="2">CGMCC 4.7319</strain>
    </source>
</reference>
<comment type="caution">
    <text evidence="1">The sequence shown here is derived from an EMBL/GenBank/DDBJ whole genome shotgun (WGS) entry which is preliminary data.</text>
</comment>
<evidence type="ECO:0000313" key="2">
    <source>
        <dbReference type="Proteomes" id="UP000597656"/>
    </source>
</evidence>
<gene>
    <name evidence="1" type="ORF">GCM10011609_63470</name>
</gene>
<protein>
    <submittedName>
        <fullName evidence="1">Uncharacterized protein</fullName>
    </submittedName>
</protein>
<dbReference type="Proteomes" id="UP000597656">
    <property type="component" value="Unassembled WGS sequence"/>
</dbReference>
<name>A0ABQ2INB6_9PSEU</name>
<sequence length="143" mass="15112">MSDTSGRFCMRDQPVEVWLLAGALTEGPVERQCRVPASKPLLAPVVNLASDVTSCETFMKSAQGEVLLDGSTQTLTKVTATPFTYEARAGNPYGTSAGRINSVGCGLYAWIPAPASGEHELLIRGSGGGKEVDVRYKLIVGAH</sequence>
<organism evidence="1 2">
    <name type="scientific">Lentzea pudingi</name>
    <dbReference type="NCBI Taxonomy" id="1789439"/>
    <lineage>
        <taxon>Bacteria</taxon>
        <taxon>Bacillati</taxon>
        <taxon>Actinomycetota</taxon>
        <taxon>Actinomycetes</taxon>
        <taxon>Pseudonocardiales</taxon>
        <taxon>Pseudonocardiaceae</taxon>
        <taxon>Lentzea</taxon>
    </lineage>
</organism>
<proteinExistence type="predicted"/>
<keyword evidence="2" id="KW-1185">Reference proteome</keyword>
<dbReference type="RefSeq" id="WP_189158550.1">
    <property type="nucleotide sequence ID" value="NZ_BMNC01000012.1"/>
</dbReference>